<accession>A0AAN8TBB0</accession>
<dbReference type="InterPro" id="IPR026960">
    <property type="entry name" value="RVT-Znf"/>
</dbReference>
<feature type="compositionally biased region" description="Basic and acidic residues" evidence="1">
    <location>
        <begin position="156"/>
        <end position="165"/>
    </location>
</feature>
<dbReference type="CDD" id="cd06222">
    <property type="entry name" value="RNase_H_like"/>
    <property type="match status" value="1"/>
</dbReference>
<dbReference type="PANTHER" id="PTHR33116:SF82">
    <property type="entry name" value="RNASE H FAMILY PROTEIN"/>
    <property type="match status" value="1"/>
</dbReference>
<dbReference type="InterPro" id="IPR000477">
    <property type="entry name" value="RT_dom"/>
</dbReference>
<dbReference type="GO" id="GO:0004523">
    <property type="term" value="F:RNA-DNA hybrid ribonuclease activity"/>
    <property type="evidence" value="ECO:0007669"/>
    <property type="project" value="InterPro"/>
</dbReference>
<evidence type="ECO:0000259" key="2">
    <source>
        <dbReference type="PROSITE" id="PS50878"/>
    </source>
</evidence>
<gene>
    <name evidence="4" type="ORF">RDI58_019808</name>
</gene>
<dbReference type="Proteomes" id="UP001371456">
    <property type="component" value="Unassembled WGS sequence"/>
</dbReference>
<dbReference type="InterPro" id="IPR036397">
    <property type="entry name" value="RNaseH_sf"/>
</dbReference>
<feature type="compositionally biased region" description="Polar residues" evidence="1">
    <location>
        <begin position="32"/>
        <end position="41"/>
    </location>
</feature>
<feature type="domain" description="Reverse transcriptase" evidence="2">
    <location>
        <begin position="272"/>
        <end position="552"/>
    </location>
</feature>
<dbReference type="InterPro" id="IPR043502">
    <property type="entry name" value="DNA/RNA_pol_sf"/>
</dbReference>
<evidence type="ECO:0000259" key="3">
    <source>
        <dbReference type="PROSITE" id="PS50879"/>
    </source>
</evidence>
<feature type="compositionally biased region" description="Basic and acidic residues" evidence="1">
    <location>
        <begin position="128"/>
        <end position="141"/>
    </location>
</feature>
<evidence type="ECO:0000313" key="5">
    <source>
        <dbReference type="Proteomes" id="UP001371456"/>
    </source>
</evidence>
<dbReference type="InterPro" id="IPR002156">
    <property type="entry name" value="RNaseH_domain"/>
</dbReference>
<evidence type="ECO:0008006" key="6">
    <source>
        <dbReference type="Google" id="ProtNLM"/>
    </source>
</evidence>
<dbReference type="InterPro" id="IPR044730">
    <property type="entry name" value="RNase_H-like_dom_plant"/>
</dbReference>
<dbReference type="Gene3D" id="3.30.420.10">
    <property type="entry name" value="Ribonuclease H-like superfamily/Ribonuclease H"/>
    <property type="match status" value="1"/>
</dbReference>
<feature type="region of interest" description="Disordered" evidence="1">
    <location>
        <begin position="1"/>
        <end position="47"/>
    </location>
</feature>
<keyword evidence="5" id="KW-1185">Reference proteome</keyword>
<feature type="compositionally biased region" description="Polar residues" evidence="1">
    <location>
        <begin position="197"/>
        <end position="219"/>
    </location>
</feature>
<evidence type="ECO:0000313" key="4">
    <source>
        <dbReference type="EMBL" id="KAK6782012.1"/>
    </source>
</evidence>
<dbReference type="Pfam" id="PF13966">
    <property type="entry name" value="zf-RVT"/>
    <property type="match status" value="1"/>
</dbReference>
<feature type="region of interest" description="Disordered" evidence="1">
    <location>
        <begin position="156"/>
        <end position="247"/>
    </location>
</feature>
<proteinExistence type="predicted"/>
<dbReference type="GO" id="GO:0003676">
    <property type="term" value="F:nucleic acid binding"/>
    <property type="evidence" value="ECO:0007669"/>
    <property type="project" value="InterPro"/>
</dbReference>
<name>A0AAN8TBB0_SOLBU</name>
<feature type="domain" description="RNase H type-1" evidence="3">
    <location>
        <begin position="1007"/>
        <end position="1137"/>
    </location>
</feature>
<dbReference type="AlphaFoldDB" id="A0AAN8TBB0"/>
<feature type="compositionally biased region" description="Polar residues" evidence="1">
    <location>
        <begin position="89"/>
        <end position="105"/>
    </location>
</feature>
<sequence length="1180" mass="134754">MNSANSEGELDGVQEIISPDRDGLNRGKLITGNDSTSQGLQHTKKSDDFILSIEKSDVATEEQIAEESPDRRLQIRTGSHQLDGEWNTGVCSPSEEVQLSASSNKMAGPIAGGKNSGGQTPEELEMEGGTKEGIHPTTAKDHSINIANVFNDEQTHKEIPARPDRITGIQNVQSDKDKLRDDVEDQEVNSQHKARKTPTQQYDKTGMQKQTGKDNSNNKQDAEQNAEDNQQRGAMAKDMRSKAAAGPDGMNGNFYQNCWHIIKHDLLEVIQAFFCGQMIPKYFSHSCIVLLPKVSNPTKLREFRPISLSNFISKIISKLLSSRLGPILPELISPNQSGFVKGRSISENIMLAQEMIHQIKKPNIGSNVIIKLDMAKAYDRVQWSYTCLVLRKMGFSECFIDMVWRIMANNWYSIIINGKRYGFFKSSRGLKQGDPLSPALFILGAEVLSRSLNRLHNHPDYHGFFMERKGPQVNHLSFADDIILFTSGRQKTLQLVMQTLNVYEKTSGQQVNKDKSHFIIHSSTFTSTRDRIKKVTGYKQKEGSTIYLGCPLFAGRSRVIYFSDLINKVLHRITGWQVKILSYGGKAILIKHVLQSLPIHLLSAVIPPVTVLKQIQSIIADFFWGWRNEKKKYNWSSWKNLSFPIEEGGIGVRNLADVCKAFQYKQWWVFRSKQTLWGDFLKAKYCRRSNPISKKWDTGESPAWKHLMHNKLKVEENIQWKINTGNCSFWWDNWLGVGPLARFSRHSHKLNNKKVADFWINGQWNYRLLTQQAPSCQLANILATEIHIQYGKSDQAIWTLTNDGKFTCSSAWNVIREKREKSKFNTLMWHRSIPFKSSFLLWRALRGKLPTNDKLIVFGKEPVQCFCCNRPGMDNIEHIFNKGQFAAYVWRSFAAAAGITTDHTSLPQLISQWWLAKFNNDAHKLLLQAVPIFICWNLWKNRCASKYGGKISNVSRVKYAVYKDCYKLLNTVFPYVKWPSNWTELILMGERCSHDAKVILVRWKKPPELWVKINTDGSARENPGKIGAGGILRDHTGRMVLAFATPLGDGTSIQAEVEATLFGLSWSLEMGYENIILEVDSQLLVAWIMNRAQHPWSIDNQLRKLQQLIGQIKQFKCNHIYREANCAADSLSKHSHKITSPQVYFNSQQLPKETKAYHQLDMQEVTNFRRRKTKRIKEPP</sequence>
<dbReference type="SUPFAM" id="SSF53098">
    <property type="entry name" value="Ribonuclease H-like"/>
    <property type="match status" value="1"/>
</dbReference>
<dbReference type="PANTHER" id="PTHR33116">
    <property type="entry name" value="REVERSE TRANSCRIPTASE ZINC-BINDING DOMAIN-CONTAINING PROTEIN-RELATED-RELATED"/>
    <property type="match status" value="1"/>
</dbReference>
<dbReference type="CDD" id="cd01650">
    <property type="entry name" value="RT_nLTR_like"/>
    <property type="match status" value="1"/>
</dbReference>
<organism evidence="4 5">
    <name type="scientific">Solanum bulbocastanum</name>
    <name type="common">Wild potato</name>
    <dbReference type="NCBI Taxonomy" id="147425"/>
    <lineage>
        <taxon>Eukaryota</taxon>
        <taxon>Viridiplantae</taxon>
        <taxon>Streptophyta</taxon>
        <taxon>Embryophyta</taxon>
        <taxon>Tracheophyta</taxon>
        <taxon>Spermatophyta</taxon>
        <taxon>Magnoliopsida</taxon>
        <taxon>eudicotyledons</taxon>
        <taxon>Gunneridae</taxon>
        <taxon>Pentapetalae</taxon>
        <taxon>asterids</taxon>
        <taxon>lamiids</taxon>
        <taxon>Solanales</taxon>
        <taxon>Solanaceae</taxon>
        <taxon>Solanoideae</taxon>
        <taxon>Solaneae</taxon>
        <taxon>Solanum</taxon>
    </lineage>
</organism>
<dbReference type="InterPro" id="IPR012337">
    <property type="entry name" value="RNaseH-like_sf"/>
</dbReference>
<dbReference type="Pfam" id="PF00078">
    <property type="entry name" value="RVT_1"/>
    <property type="match status" value="1"/>
</dbReference>
<dbReference type="EMBL" id="JBANQN010000008">
    <property type="protein sequence ID" value="KAK6782012.1"/>
    <property type="molecule type" value="Genomic_DNA"/>
</dbReference>
<feature type="region of interest" description="Disordered" evidence="1">
    <location>
        <begin position="59"/>
        <end position="141"/>
    </location>
</feature>
<dbReference type="SUPFAM" id="SSF56672">
    <property type="entry name" value="DNA/RNA polymerases"/>
    <property type="match status" value="1"/>
</dbReference>
<protein>
    <recommendedName>
        <fullName evidence="6">Reverse transcriptase domain-containing protein</fullName>
    </recommendedName>
</protein>
<evidence type="ECO:0000256" key="1">
    <source>
        <dbReference type="SAM" id="MobiDB-lite"/>
    </source>
</evidence>
<dbReference type="Pfam" id="PF13456">
    <property type="entry name" value="RVT_3"/>
    <property type="match status" value="1"/>
</dbReference>
<dbReference type="PROSITE" id="PS50878">
    <property type="entry name" value="RT_POL"/>
    <property type="match status" value="1"/>
</dbReference>
<reference evidence="4 5" key="1">
    <citation type="submission" date="2024-02" db="EMBL/GenBank/DDBJ databases">
        <title>de novo genome assembly of Solanum bulbocastanum strain 11H21.</title>
        <authorList>
            <person name="Hosaka A.J."/>
        </authorList>
    </citation>
    <scope>NUCLEOTIDE SEQUENCE [LARGE SCALE GENOMIC DNA]</scope>
    <source>
        <tissue evidence="4">Young leaves</tissue>
    </source>
</reference>
<comment type="caution">
    <text evidence="4">The sequence shown here is derived from an EMBL/GenBank/DDBJ whole genome shotgun (WGS) entry which is preliminary data.</text>
</comment>
<dbReference type="PROSITE" id="PS50879">
    <property type="entry name" value="RNASE_H_1"/>
    <property type="match status" value="1"/>
</dbReference>